<proteinExistence type="predicted"/>
<comment type="caution">
    <text evidence="2">The sequence shown here is derived from an EMBL/GenBank/DDBJ whole genome shotgun (WGS) entry which is preliminary data.</text>
</comment>
<protein>
    <submittedName>
        <fullName evidence="2">Uncharacterized protein</fullName>
    </submittedName>
</protein>
<feature type="region of interest" description="Disordered" evidence="1">
    <location>
        <begin position="368"/>
        <end position="439"/>
    </location>
</feature>
<evidence type="ECO:0000313" key="2">
    <source>
        <dbReference type="EMBL" id="KAL2801624.1"/>
    </source>
</evidence>
<feature type="compositionally biased region" description="Basic residues" evidence="1">
    <location>
        <begin position="422"/>
        <end position="433"/>
    </location>
</feature>
<evidence type="ECO:0000313" key="3">
    <source>
        <dbReference type="Proteomes" id="UP001610334"/>
    </source>
</evidence>
<dbReference type="Proteomes" id="UP001610334">
    <property type="component" value="Unassembled WGS sequence"/>
</dbReference>
<feature type="compositionally biased region" description="Polar residues" evidence="1">
    <location>
        <begin position="166"/>
        <end position="188"/>
    </location>
</feature>
<feature type="region of interest" description="Disordered" evidence="1">
    <location>
        <begin position="166"/>
        <end position="190"/>
    </location>
</feature>
<gene>
    <name evidence="2" type="ORF">BJX63DRAFT_168820</name>
</gene>
<name>A0ABR4GRC5_9EURO</name>
<sequence length="439" mass="48146">MDVLLSRKSVLRKRASLSLLFGSQRPTFATLDDKPTRYYDFVDTPALDKPALALIDRQDIPPELESKIKYACSLLAYRIEQGVPAPSTNQVERCTTRTGLCEQVPSKTQLQSNYPVSKMGPLTGYDSGVGLTQQPSMQTMRVLHSRSDDASESGDTRTVSIFSESNTRTGTSCSNTSAVNSTAPSPKQSGDELQLMAGENVLGYPQHQDCDTMVFLTESSQPLSSHPVINTNGSHPTTAKDAVEVFLDPSATTTTNLSAETLSSHSSPSLGLSRVPAHQYQPFNLRDSYQALEQDEAERGQYTNIIGLGTNGTNKQSHHGRSRSIIIDSHGRAHLLTPDEELQRNKALQQAVLAKMTPGFMKYNPISEHRKEEPTASAVQDGENNGEKRRSLLPRFGFLRSSEELAGSSMSTEKDNGSSSGSKRRRSVLRRIMRLAQSH</sequence>
<evidence type="ECO:0000256" key="1">
    <source>
        <dbReference type="SAM" id="MobiDB-lite"/>
    </source>
</evidence>
<accession>A0ABR4GRC5</accession>
<reference evidence="2 3" key="1">
    <citation type="submission" date="2024-07" db="EMBL/GenBank/DDBJ databases">
        <title>Section-level genome sequencing and comparative genomics of Aspergillus sections Usti and Cavernicolus.</title>
        <authorList>
            <consortium name="Lawrence Berkeley National Laboratory"/>
            <person name="Nybo J.L."/>
            <person name="Vesth T.C."/>
            <person name="Theobald S."/>
            <person name="Frisvad J.C."/>
            <person name="Larsen T.O."/>
            <person name="Kjaerboelling I."/>
            <person name="Rothschild-Mancinelli K."/>
            <person name="Lyhne E.K."/>
            <person name="Kogle M.E."/>
            <person name="Barry K."/>
            <person name="Clum A."/>
            <person name="Na H."/>
            <person name="Ledsgaard L."/>
            <person name="Lin J."/>
            <person name="Lipzen A."/>
            <person name="Kuo A."/>
            <person name="Riley R."/>
            <person name="Mondo S."/>
            <person name="Labutti K."/>
            <person name="Haridas S."/>
            <person name="Pangalinan J."/>
            <person name="Salamov A.A."/>
            <person name="Simmons B.A."/>
            <person name="Magnuson J.K."/>
            <person name="Chen J."/>
            <person name="Drula E."/>
            <person name="Henrissat B."/>
            <person name="Wiebenga A."/>
            <person name="Lubbers R.J."/>
            <person name="Gomes A.C."/>
            <person name="Makela M.R."/>
            <person name="Stajich J."/>
            <person name="Grigoriev I.V."/>
            <person name="Mortensen U.H."/>
            <person name="De Vries R.P."/>
            <person name="Baker S.E."/>
            <person name="Andersen M.R."/>
        </authorList>
    </citation>
    <scope>NUCLEOTIDE SEQUENCE [LARGE SCALE GENOMIC DNA]</scope>
    <source>
        <strain evidence="2 3">CBS 588.65</strain>
    </source>
</reference>
<organism evidence="2 3">
    <name type="scientific">Aspergillus granulosus</name>
    <dbReference type="NCBI Taxonomy" id="176169"/>
    <lineage>
        <taxon>Eukaryota</taxon>
        <taxon>Fungi</taxon>
        <taxon>Dikarya</taxon>
        <taxon>Ascomycota</taxon>
        <taxon>Pezizomycotina</taxon>
        <taxon>Eurotiomycetes</taxon>
        <taxon>Eurotiomycetidae</taxon>
        <taxon>Eurotiales</taxon>
        <taxon>Aspergillaceae</taxon>
        <taxon>Aspergillus</taxon>
        <taxon>Aspergillus subgen. Nidulantes</taxon>
    </lineage>
</organism>
<keyword evidence="3" id="KW-1185">Reference proteome</keyword>
<dbReference type="EMBL" id="JBFXLT010000285">
    <property type="protein sequence ID" value="KAL2801624.1"/>
    <property type="molecule type" value="Genomic_DNA"/>
</dbReference>